<dbReference type="SUPFAM" id="SSF53686">
    <property type="entry name" value="Tryptophan synthase beta subunit-like PLP-dependent enzymes"/>
    <property type="match status" value="1"/>
</dbReference>
<dbReference type="EMBL" id="JACHGK010000006">
    <property type="protein sequence ID" value="MBB6445447.1"/>
    <property type="molecule type" value="Genomic_DNA"/>
</dbReference>
<evidence type="ECO:0000259" key="5">
    <source>
        <dbReference type="Pfam" id="PF00291"/>
    </source>
</evidence>
<evidence type="ECO:0000256" key="2">
    <source>
        <dbReference type="ARBA" id="ARBA00022898"/>
    </source>
</evidence>
<dbReference type="PANTHER" id="PTHR48078:SF9">
    <property type="entry name" value="D-SERINE DEHYDRATASE"/>
    <property type="match status" value="1"/>
</dbReference>
<name>A0A7X0HR73_9BACI</name>
<dbReference type="GO" id="GO:0008721">
    <property type="term" value="F:D-serine ammonia-lyase activity"/>
    <property type="evidence" value="ECO:0007669"/>
    <property type="project" value="UniProtKB-EC"/>
</dbReference>
<dbReference type="InterPro" id="IPR011780">
    <property type="entry name" value="D_Ser_am_lyase"/>
</dbReference>
<sequence>MVFSTKDLEYWKGEYPLLEDITKLQPVFWLNTNLKRIENLPELPVTMDDMMEAEQLWQRFIPFFEREFPETKKTNGIIESPLRKINSMKSALNETFYGDLYLKCDNELPIAGSIKARGGFYEILHHAEQLAMKNGLVDKNDNYEIFSDKKLRDFFSHYKIGVGSTGNLGLSIGIISARLGFNVSVYMSADAKQWKKDLLREKGAAVYEFAGDFGEAISAGRQRTLADPQAYFVDDEKSKHLFLGYSVAAFRLQKQLEERNIKVDKEHPLFVYLPCGVGGSPGGITFGLKQIFGNHVHCFFVEPTHSPSVLIGLLTGEKEKVCVQDFGIDNRTEADGLAVGRPSSFATSISEHLISGIYTVEDDDLYRLLALLEDQEGISIEPSSAAGLLGPELALKAGYLADGEIGTHIAWATGGSLIPAVDMEHFYKKGKELIHQASLSYQKI</sequence>
<accession>A0A7X0HR73</accession>
<reference evidence="6 7" key="1">
    <citation type="submission" date="2020-08" db="EMBL/GenBank/DDBJ databases">
        <title>Genomic Encyclopedia of Type Strains, Phase IV (KMG-IV): sequencing the most valuable type-strain genomes for metagenomic binning, comparative biology and taxonomic classification.</title>
        <authorList>
            <person name="Goeker M."/>
        </authorList>
    </citation>
    <scope>NUCLEOTIDE SEQUENCE [LARGE SCALE GENOMIC DNA]</scope>
    <source>
        <strain evidence="6 7">DSM 5391</strain>
    </source>
</reference>
<dbReference type="AlphaFoldDB" id="A0A7X0HR73"/>
<dbReference type="EC" id="4.3.1.18" evidence="4"/>
<evidence type="ECO:0000256" key="3">
    <source>
        <dbReference type="ARBA" id="ARBA00023239"/>
    </source>
</evidence>
<dbReference type="Pfam" id="PF00291">
    <property type="entry name" value="PALP"/>
    <property type="match status" value="1"/>
</dbReference>
<dbReference type="NCBIfam" id="TIGR02035">
    <property type="entry name" value="D_Ser_am_lyase"/>
    <property type="match status" value="1"/>
</dbReference>
<dbReference type="InterPro" id="IPR036052">
    <property type="entry name" value="TrpB-like_PALP_sf"/>
</dbReference>
<feature type="domain" description="Tryptophan synthase beta chain-like PALP" evidence="5">
    <location>
        <begin position="75"/>
        <end position="403"/>
    </location>
</feature>
<dbReference type="PANTHER" id="PTHR48078">
    <property type="entry name" value="THREONINE DEHYDRATASE, MITOCHONDRIAL-RELATED"/>
    <property type="match status" value="1"/>
</dbReference>
<dbReference type="GO" id="GO:0016836">
    <property type="term" value="F:hydro-lyase activity"/>
    <property type="evidence" value="ECO:0007669"/>
    <property type="project" value="UniProtKB-UniRule"/>
</dbReference>
<gene>
    <name evidence="4" type="primary">dsdA</name>
    <name evidence="6" type="ORF">HNR53_002066</name>
</gene>
<organism evidence="6 7">
    <name type="scientific">Bacillus benzoevorans</name>
    <dbReference type="NCBI Taxonomy" id="1456"/>
    <lineage>
        <taxon>Bacteria</taxon>
        <taxon>Bacillati</taxon>
        <taxon>Bacillota</taxon>
        <taxon>Bacilli</taxon>
        <taxon>Bacillales</taxon>
        <taxon>Bacillaceae</taxon>
        <taxon>Bacillus</taxon>
    </lineage>
</organism>
<dbReference type="InterPro" id="IPR050147">
    <property type="entry name" value="Ser/Thr_Dehydratase"/>
</dbReference>
<keyword evidence="7" id="KW-1185">Reference proteome</keyword>
<comment type="similarity">
    <text evidence="4">Belongs to the serine/threonine dehydratase family. DsdA subfamily.</text>
</comment>
<dbReference type="InterPro" id="IPR001926">
    <property type="entry name" value="TrpB-like_PALP"/>
</dbReference>
<evidence type="ECO:0000313" key="6">
    <source>
        <dbReference type="EMBL" id="MBB6445447.1"/>
    </source>
</evidence>
<dbReference type="Proteomes" id="UP000531594">
    <property type="component" value="Unassembled WGS sequence"/>
</dbReference>
<keyword evidence="2 4" id="KW-0663">Pyridoxal phosphate</keyword>
<dbReference type="GO" id="GO:0009097">
    <property type="term" value="P:isoleucine biosynthetic process"/>
    <property type="evidence" value="ECO:0007669"/>
    <property type="project" value="TreeGrafter"/>
</dbReference>
<comment type="catalytic activity">
    <reaction evidence="4">
        <text>D-serine = pyruvate + NH4(+)</text>
        <dbReference type="Rhea" id="RHEA:13977"/>
        <dbReference type="ChEBI" id="CHEBI:15361"/>
        <dbReference type="ChEBI" id="CHEBI:28938"/>
        <dbReference type="ChEBI" id="CHEBI:35247"/>
        <dbReference type="EC" id="4.3.1.18"/>
    </reaction>
</comment>
<evidence type="ECO:0000313" key="7">
    <source>
        <dbReference type="Proteomes" id="UP000531594"/>
    </source>
</evidence>
<feature type="modified residue" description="N6-(pyridoxal phosphate)lysine" evidence="4">
    <location>
        <position position="115"/>
    </location>
</feature>
<comment type="cofactor">
    <cofactor evidence="1 4">
        <name>pyridoxal 5'-phosphate</name>
        <dbReference type="ChEBI" id="CHEBI:597326"/>
    </cofactor>
</comment>
<dbReference type="Gene3D" id="3.40.50.1100">
    <property type="match status" value="2"/>
</dbReference>
<keyword evidence="3 4" id="KW-0456">Lyase</keyword>
<dbReference type="HAMAP" id="MF_01030">
    <property type="entry name" value="D_Ser_dehydrat"/>
    <property type="match status" value="1"/>
</dbReference>
<dbReference type="NCBIfam" id="NF002823">
    <property type="entry name" value="PRK02991.1"/>
    <property type="match status" value="1"/>
</dbReference>
<evidence type="ECO:0000256" key="4">
    <source>
        <dbReference type="HAMAP-Rule" id="MF_01030"/>
    </source>
</evidence>
<dbReference type="RefSeq" id="WP_184525496.1">
    <property type="nucleotide sequence ID" value="NZ_JACHGK010000006.1"/>
</dbReference>
<dbReference type="GO" id="GO:0030170">
    <property type="term" value="F:pyridoxal phosphate binding"/>
    <property type="evidence" value="ECO:0007669"/>
    <property type="project" value="InterPro"/>
</dbReference>
<proteinExistence type="inferred from homology"/>
<dbReference type="GO" id="GO:0036088">
    <property type="term" value="P:D-serine catabolic process"/>
    <property type="evidence" value="ECO:0007669"/>
    <property type="project" value="TreeGrafter"/>
</dbReference>
<comment type="caution">
    <text evidence="6">The sequence shown here is derived from an EMBL/GenBank/DDBJ whole genome shotgun (WGS) entry which is preliminary data.</text>
</comment>
<protein>
    <recommendedName>
        <fullName evidence="4">Probable D-serine dehydratase</fullName>
        <ecNumber evidence="4">4.3.1.18</ecNumber>
    </recommendedName>
    <alternativeName>
        <fullName evidence="4">D-serine deaminase</fullName>
        <shortName evidence="4">DSD</shortName>
    </alternativeName>
</protein>
<evidence type="ECO:0000256" key="1">
    <source>
        <dbReference type="ARBA" id="ARBA00001933"/>
    </source>
</evidence>